<evidence type="ECO:0000313" key="19">
    <source>
        <dbReference type="EMBL" id="PWW44584.1"/>
    </source>
</evidence>
<keyword evidence="20" id="KW-1185">Reference proteome</keyword>
<name>A0A317R9L1_9BURK</name>
<evidence type="ECO:0000256" key="1">
    <source>
        <dbReference type="ARBA" id="ARBA00004050"/>
    </source>
</evidence>
<keyword evidence="8" id="KW-0816">Tricarboxylic acid cycle</keyword>
<comment type="function">
    <text evidence="1">Membrane-anchoring subunit of succinate dehydrogenase (SDH).</text>
</comment>
<dbReference type="GO" id="GO:0017004">
    <property type="term" value="P:cytochrome complex assembly"/>
    <property type="evidence" value="ECO:0007669"/>
    <property type="project" value="TreeGrafter"/>
</dbReference>
<dbReference type="EMBL" id="QGUB01000007">
    <property type="protein sequence ID" value="PWW44584.1"/>
    <property type="molecule type" value="Genomic_DNA"/>
</dbReference>
<dbReference type="NCBIfam" id="TIGR02968">
    <property type="entry name" value="succ_dehyd_anc"/>
    <property type="match status" value="1"/>
</dbReference>
<evidence type="ECO:0000256" key="14">
    <source>
        <dbReference type="ARBA" id="ARBA00023004"/>
    </source>
</evidence>
<evidence type="ECO:0000256" key="5">
    <source>
        <dbReference type="ARBA" id="ARBA00022448"/>
    </source>
</evidence>
<protein>
    <recommendedName>
        <fullName evidence="4">Succinate dehydrogenase hydrophobic membrane anchor subunit</fullName>
    </recommendedName>
</protein>
<evidence type="ECO:0000256" key="8">
    <source>
        <dbReference type="ARBA" id="ARBA00022532"/>
    </source>
</evidence>
<feature type="transmembrane region" description="Helical" evidence="18">
    <location>
        <begin position="27"/>
        <end position="45"/>
    </location>
</feature>
<evidence type="ECO:0000313" key="20">
    <source>
        <dbReference type="Proteomes" id="UP000246483"/>
    </source>
</evidence>
<evidence type="ECO:0000256" key="12">
    <source>
        <dbReference type="ARBA" id="ARBA00022982"/>
    </source>
</evidence>
<dbReference type="InterPro" id="IPR014312">
    <property type="entry name" value="Succ_DH_anchor"/>
</dbReference>
<dbReference type="PANTHER" id="PTHR38689">
    <property type="entry name" value="SUCCINATE DEHYDROGENASE HYDROPHOBIC MEMBRANE ANCHOR SUBUNIT"/>
    <property type="match status" value="1"/>
</dbReference>
<feature type="transmembrane region" description="Helical" evidence="18">
    <location>
        <begin position="100"/>
        <end position="120"/>
    </location>
</feature>
<keyword evidence="15 18" id="KW-0472">Membrane</keyword>
<evidence type="ECO:0000256" key="2">
    <source>
        <dbReference type="ARBA" id="ARBA00004429"/>
    </source>
</evidence>
<dbReference type="RefSeq" id="WP_019374271.1">
    <property type="nucleotide sequence ID" value="NZ_ALEE01000487.1"/>
</dbReference>
<evidence type="ECO:0000256" key="18">
    <source>
        <dbReference type="SAM" id="Phobius"/>
    </source>
</evidence>
<dbReference type="InterPro" id="IPR000701">
    <property type="entry name" value="SuccDH_FuR_B_TM-su"/>
</dbReference>
<evidence type="ECO:0000256" key="9">
    <source>
        <dbReference type="ARBA" id="ARBA00022617"/>
    </source>
</evidence>
<comment type="caution">
    <text evidence="19">The sequence shown here is derived from an EMBL/GenBank/DDBJ whole genome shotgun (WGS) entry which is preliminary data.</text>
</comment>
<dbReference type="PANTHER" id="PTHR38689:SF1">
    <property type="entry name" value="SUCCINATE DEHYDROGENASE HYDROPHOBIC MEMBRANE ANCHOR SUBUNIT"/>
    <property type="match status" value="1"/>
</dbReference>
<feature type="binding site" evidence="16">
    <location>
        <position position="90"/>
    </location>
    <ligand>
        <name>a ubiquinone</name>
        <dbReference type="ChEBI" id="CHEBI:16389"/>
    </ligand>
</feature>
<keyword evidence="7" id="KW-0997">Cell inner membrane</keyword>
<dbReference type="GO" id="GO:0009055">
    <property type="term" value="F:electron transfer activity"/>
    <property type="evidence" value="ECO:0007669"/>
    <property type="project" value="TreeGrafter"/>
</dbReference>
<comment type="pathway">
    <text evidence="3">Carbohydrate metabolism; tricarboxylic acid cycle.</text>
</comment>
<evidence type="ECO:0000256" key="10">
    <source>
        <dbReference type="ARBA" id="ARBA00022692"/>
    </source>
</evidence>
<organism evidence="19 20">
    <name type="scientific">Melaminivora alkalimesophila</name>
    <dbReference type="NCBI Taxonomy" id="1165852"/>
    <lineage>
        <taxon>Bacteria</taxon>
        <taxon>Pseudomonadati</taxon>
        <taxon>Pseudomonadota</taxon>
        <taxon>Betaproteobacteria</taxon>
        <taxon>Burkholderiales</taxon>
        <taxon>Comamonadaceae</taxon>
        <taxon>Melaminivora</taxon>
    </lineage>
</organism>
<evidence type="ECO:0000256" key="11">
    <source>
        <dbReference type="ARBA" id="ARBA00022723"/>
    </source>
</evidence>
<proteinExistence type="predicted"/>
<keyword evidence="10 18" id="KW-0812">Transmembrane</keyword>
<dbReference type="InterPro" id="IPR034804">
    <property type="entry name" value="SQR/QFR_C/D"/>
</dbReference>
<sequence>MADTTYGYKRTVVGAHYGWRDFLVQRITAALMTAFTLLLLAKVLLVSGPIGYDTWAGIFAPQWMKAFTFAVIVALIWHAWVGACSIWYDYGKPAGVRLLLQSLTAIWLVACGGWAVQVLWRL</sequence>
<comment type="subcellular location">
    <subcellularLocation>
        <location evidence="2">Cell inner membrane</location>
        <topology evidence="2">Multi-pass membrane protein</topology>
    </subcellularLocation>
</comment>
<dbReference type="SUPFAM" id="SSF81343">
    <property type="entry name" value="Fumarate reductase respiratory complex transmembrane subunits"/>
    <property type="match status" value="1"/>
</dbReference>
<dbReference type="UniPathway" id="UPA00223"/>
<feature type="binding site" description="axial binding residue" evidence="17">
    <location>
        <position position="78"/>
    </location>
    <ligand>
        <name>heme</name>
        <dbReference type="ChEBI" id="CHEBI:30413"/>
        <note>ligand shared with second transmembrane subunit</note>
    </ligand>
    <ligandPart>
        <name>Fe</name>
        <dbReference type="ChEBI" id="CHEBI:18248"/>
    </ligandPart>
</feature>
<keyword evidence="14 17" id="KW-0408">Iron</keyword>
<dbReference type="PIRSF" id="PIRSF000169">
    <property type="entry name" value="SDH_D"/>
    <property type="match status" value="1"/>
</dbReference>
<keyword evidence="5" id="KW-0813">Transport</keyword>
<dbReference type="OrthoDB" id="5612767at2"/>
<evidence type="ECO:0000256" key="17">
    <source>
        <dbReference type="PIRSR" id="PIRSR000169-2"/>
    </source>
</evidence>
<evidence type="ECO:0000256" key="6">
    <source>
        <dbReference type="ARBA" id="ARBA00022475"/>
    </source>
</evidence>
<dbReference type="Pfam" id="PF01127">
    <property type="entry name" value="Sdh_cyt"/>
    <property type="match status" value="1"/>
</dbReference>
<evidence type="ECO:0000256" key="15">
    <source>
        <dbReference type="ARBA" id="ARBA00023136"/>
    </source>
</evidence>
<dbReference type="CDD" id="cd03494">
    <property type="entry name" value="SQR_TypeC_SdhD"/>
    <property type="match status" value="1"/>
</dbReference>
<dbReference type="GO" id="GO:0005886">
    <property type="term" value="C:plasma membrane"/>
    <property type="evidence" value="ECO:0007669"/>
    <property type="project" value="UniProtKB-SubCell"/>
</dbReference>
<gene>
    <name evidence="19" type="ORF">DFR36_10750</name>
</gene>
<dbReference type="Gene3D" id="1.20.1300.10">
    <property type="entry name" value="Fumarate reductase/succinate dehydrogenase, transmembrane subunit"/>
    <property type="match status" value="1"/>
</dbReference>
<keyword evidence="13 18" id="KW-1133">Transmembrane helix</keyword>
<reference evidence="19 20" key="1">
    <citation type="submission" date="2018-05" db="EMBL/GenBank/DDBJ databases">
        <title>Genomic Encyclopedia of Type Strains, Phase IV (KMG-IV): sequencing the most valuable type-strain genomes for metagenomic binning, comparative biology and taxonomic classification.</title>
        <authorList>
            <person name="Goeker M."/>
        </authorList>
    </citation>
    <scope>NUCLEOTIDE SEQUENCE [LARGE SCALE GENOMIC DNA]</scope>
    <source>
        <strain evidence="19 20">DSM 26006</strain>
    </source>
</reference>
<evidence type="ECO:0000256" key="13">
    <source>
        <dbReference type="ARBA" id="ARBA00022989"/>
    </source>
</evidence>
<evidence type="ECO:0000256" key="3">
    <source>
        <dbReference type="ARBA" id="ARBA00005163"/>
    </source>
</evidence>
<dbReference type="Proteomes" id="UP000246483">
    <property type="component" value="Unassembled WGS sequence"/>
</dbReference>
<evidence type="ECO:0000256" key="4">
    <source>
        <dbReference type="ARBA" id="ARBA00019425"/>
    </source>
</evidence>
<keyword evidence="11 17" id="KW-0479">Metal-binding</keyword>
<keyword evidence="6" id="KW-1003">Cell membrane</keyword>
<accession>A0A317R9L1</accession>
<dbReference type="AlphaFoldDB" id="A0A317R9L1"/>
<evidence type="ECO:0000256" key="7">
    <source>
        <dbReference type="ARBA" id="ARBA00022519"/>
    </source>
</evidence>
<keyword evidence="12" id="KW-0249">Electron transport</keyword>
<keyword evidence="9 17" id="KW-0349">Heme</keyword>
<feature type="transmembrane region" description="Helical" evidence="18">
    <location>
        <begin position="66"/>
        <end position="88"/>
    </location>
</feature>
<dbReference type="GO" id="GO:0020037">
    <property type="term" value="F:heme binding"/>
    <property type="evidence" value="ECO:0007669"/>
    <property type="project" value="InterPro"/>
</dbReference>
<dbReference type="GO" id="GO:0046872">
    <property type="term" value="F:metal ion binding"/>
    <property type="evidence" value="ECO:0007669"/>
    <property type="project" value="UniProtKB-KW"/>
</dbReference>
<evidence type="ECO:0000256" key="16">
    <source>
        <dbReference type="PIRSR" id="PIRSR000169-1"/>
    </source>
</evidence>
<comment type="cofactor">
    <cofactor evidence="17">
        <name>heme</name>
        <dbReference type="ChEBI" id="CHEBI:30413"/>
    </cofactor>
    <text evidence="17">The heme is bound between the two transmembrane subunits.</text>
</comment>
<dbReference type="GO" id="GO:0006099">
    <property type="term" value="P:tricarboxylic acid cycle"/>
    <property type="evidence" value="ECO:0007669"/>
    <property type="project" value="UniProtKB-UniPathway"/>
</dbReference>